<dbReference type="PROSITE" id="PS51257">
    <property type="entry name" value="PROKAR_LIPOPROTEIN"/>
    <property type="match status" value="1"/>
</dbReference>
<evidence type="ECO:0000256" key="1">
    <source>
        <dbReference type="SAM" id="MobiDB-lite"/>
    </source>
</evidence>
<feature type="region of interest" description="Disordered" evidence="1">
    <location>
        <begin position="23"/>
        <end position="62"/>
    </location>
</feature>
<dbReference type="AlphaFoldDB" id="J9BZM2"/>
<feature type="non-terminal residue" evidence="2">
    <location>
        <position position="76"/>
    </location>
</feature>
<proteinExistence type="predicted"/>
<name>J9BZM2_9ZZZZ</name>
<dbReference type="EMBL" id="AMCI01007199">
    <property type="protein sequence ID" value="EJW93020.1"/>
    <property type="molecule type" value="Genomic_DNA"/>
</dbReference>
<evidence type="ECO:0000313" key="2">
    <source>
        <dbReference type="EMBL" id="EJW93020.1"/>
    </source>
</evidence>
<protein>
    <submittedName>
        <fullName evidence="2">Uncharacterized protein</fullName>
    </submittedName>
</protein>
<accession>J9BZM2</accession>
<sequence>MEKGKQLLALVLAMVLLAGCGEKNDDSGSTSQAQGETPQASLSTVQQTETQAPDGIEPLTGLSARFPGQRAVAVML</sequence>
<organism evidence="2">
    <name type="scientific">gut metagenome</name>
    <dbReference type="NCBI Taxonomy" id="749906"/>
    <lineage>
        <taxon>unclassified sequences</taxon>
        <taxon>metagenomes</taxon>
        <taxon>organismal metagenomes</taxon>
    </lineage>
</organism>
<gene>
    <name evidence="2" type="ORF">EVA_18873</name>
</gene>
<reference evidence="2" key="1">
    <citation type="journal article" date="2012" name="PLoS ONE">
        <title>Gene sets for utilization of primary and secondary nutrition supplies in the distal gut of endangered iberian lynx.</title>
        <authorList>
            <person name="Alcaide M."/>
            <person name="Messina E."/>
            <person name="Richter M."/>
            <person name="Bargiela R."/>
            <person name="Peplies J."/>
            <person name="Huws S.A."/>
            <person name="Newbold C.J."/>
            <person name="Golyshin P.N."/>
            <person name="Simon M.A."/>
            <person name="Lopez G."/>
            <person name="Yakimov M.M."/>
            <person name="Ferrer M."/>
        </authorList>
    </citation>
    <scope>NUCLEOTIDE SEQUENCE</scope>
</reference>
<feature type="compositionally biased region" description="Polar residues" evidence="1">
    <location>
        <begin position="27"/>
        <end position="51"/>
    </location>
</feature>
<comment type="caution">
    <text evidence="2">The sequence shown here is derived from an EMBL/GenBank/DDBJ whole genome shotgun (WGS) entry which is preliminary data.</text>
</comment>